<comment type="caution">
    <text evidence="1">The sequence shown here is derived from an EMBL/GenBank/DDBJ whole genome shotgun (WGS) entry which is preliminary data.</text>
</comment>
<proteinExistence type="predicted"/>
<reference evidence="1" key="1">
    <citation type="submission" date="2020-09" db="EMBL/GenBank/DDBJ databases">
        <title>Genome-Enabled Discovery of Anthraquinone Biosynthesis in Senna tora.</title>
        <authorList>
            <person name="Kang S.-H."/>
            <person name="Pandey R.P."/>
            <person name="Lee C.-M."/>
            <person name="Sim J.-S."/>
            <person name="Jeong J.-T."/>
            <person name="Choi B.-S."/>
            <person name="Jung M."/>
            <person name="Ginzburg D."/>
            <person name="Zhao K."/>
            <person name="Won S.Y."/>
            <person name="Oh T.-J."/>
            <person name="Yu Y."/>
            <person name="Kim N.-H."/>
            <person name="Lee O.R."/>
            <person name="Lee T.-H."/>
            <person name="Bashyal P."/>
            <person name="Kim T.-S."/>
            <person name="Lee W.-H."/>
            <person name="Kawkins C."/>
            <person name="Kim C.-K."/>
            <person name="Kim J.S."/>
            <person name="Ahn B.O."/>
            <person name="Rhee S.Y."/>
            <person name="Sohng J.K."/>
        </authorList>
    </citation>
    <scope>NUCLEOTIDE SEQUENCE</scope>
    <source>
        <tissue evidence="1">Leaf</tissue>
    </source>
</reference>
<keyword evidence="2" id="KW-1185">Reference proteome</keyword>
<dbReference type="EMBL" id="JAAIUW010000008">
    <property type="protein sequence ID" value="KAF7819203.1"/>
    <property type="molecule type" value="Genomic_DNA"/>
</dbReference>
<sequence length="68" mass="7712">MASVVLILSLLVRPKYRIWDSTFTADSSEISEDASSLVARCARKREISNYYGAYVEILQEPRVCVDLI</sequence>
<dbReference type="Proteomes" id="UP000634136">
    <property type="component" value="Unassembled WGS sequence"/>
</dbReference>
<organism evidence="1 2">
    <name type="scientific">Senna tora</name>
    <dbReference type="NCBI Taxonomy" id="362788"/>
    <lineage>
        <taxon>Eukaryota</taxon>
        <taxon>Viridiplantae</taxon>
        <taxon>Streptophyta</taxon>
        <taxon>Embryophyta</taxon>
        <taxon>Tracheophyta</taxon>
        <taxon>Spermatophyta</taxon>
        <taxon>Magnoliopsida</taxon>
        <taxon>eudicotyledons</taxon>
        <taxon>Gunneridae</taxon>
        <taxon>Pentapetalae</taxon>
        <taxon>rosids</taxon>
        <taxon>fabids</taxon>
        <taxon>Fabales</taxon>
        <taxon>Fabaceae</taxon>
        <taxon>Caesalpinioideae</taxon>
        <taxon>Cassia clade</taxon>
        <taxon>Senna</taxon>
    </lineage>
</organism>
<evidence type="ECO:0000313" key="2">
    <source>
        <dbReference type="Proteomes" id="UP000634136"/>
    </source>
</evidence>
<dbReference type="OrthoDB" id="1433868at2759"/>
<protein>
    <submittedName>
        <fullName evidence="1">Uncharacterized protein</fullName>
    </submittedName>
</protein>
<dbReference type="AlphaFoldDB" id="A0A834TBY1"/>
<name>A0A834TBY1_9FABA</name>
<accession>A0A834TBY1</accession>
<gene>
    <name evidence="1" type="ORF">G2W53_024658</name>
</gene>
<evidence type="ECO:0000313" key="1">
    <source>
        <dbReference type="EMBL" id="KAF7819203.1"/>
    </source>
</evidence>